<sequence>MRQNDGVNTVVDGADAAFEDSPTDRSTSTADLEARLIAAVDIAREAVEASGEGAVGEHIEAVVEGDCTVSHYFAADITGYRGWVWCSVLATCPPVDAGDDIDITVSEIALLPGSDALTAPQWVPWSQRIAPGDLGPGDVLAAPADDPRLVPNHIDSDSLQSESDLDDVSAVMLELGLGRTRVLSREGRDDAATRWFEGAHGPDSDMAGASKLHCGSCGFYLPVAGALRVAFGVCANEYAADGTVVSAEYGCGAHSDAVAPSGEGSPAYDAYDDGAIEIVPAAPAENAPTDNAPVVAESDTVPSDTVASVDAPTEAEVAPVADESASADS</sequence>
<organism evidence="2 3">
    <name type="scientific">Williamsia herbipolensis</name>
    <dbReference type="NCBI Taxonomy" id="1603258"/>
    <lineage>
        <taxon>Bacteria</taxon>
        <taxon>Bacillati</taxon>
        <taxon>Actinomycetota</taxon>
        <taxon>Actinomycetes</taxon>
        <taxon>Mycobacteriales</taxon>
        <taxon>Nocardiaceae</taxon>
        <taxon>Williamsia</taxon>
    </lineage>
</organism>
<dbReference type="InterPro" id="IPR021391">
    <property type="entry name" value="DUF3027"/>
</dbReference>
<feature type="region of interest" description="Disordered" evidence="1">
    <location>
        <begin position="1"/>
        <end position="29"/>
    </location>
</feature>
<keyword evidence="3" id="KW-1185">Reference proteome</keyword>
<reference evidence="2 3" key="1">
    <citation type="submission" date="2022-10" db="EMBL/GenBank/DDBJ databases">
        <title>The complete genomes of actinobacterial strains from the NBC collection.</title>
        <authorList>
            <person name="Joergensen T.S."/>
            <person name="Alvarez Arevalo M."/>
            <person name="Sterndorff E.B."/>
            <person name="Faurdal D."/>
            <person name="Vuksanovic O."/>
            <person name="Mourched A.-S."/>
            <person name="Charusanti P."/>
            <person name="Shaw S."/>
            <person name="Blin K."/>
            <person name="Weber T."/>
        </authorList>
    </citation>
    <scope>NUCLEOTIDE SEQUENCE [LARGE SCALE GENOMIC DNA]</scope>
    <source>
        <strain evidence="2 3">NBC_00319</strain>
    </source>
</reference>
<feature type="region of interest" description="Disordered" evidence="1">
    <location>
        <begin position="282"/>
        <end position="329"/>
    </location>
</feature>
<dbReference type="EMBL" id="CP108021">
    <property type="protein sequence ID" value="WUM19672.1"/>
    <property type="molecule type" value="Genomic_DNA"/>
</dbReference>
<dbReference type="Proteomes" id="UP001432128">
    <property type="component" value="Chromosome"/>
</dbReference>
<dbReference type="KEGG" id="whr:OG579_18545"/>
<dbReference type="AlphaFoldDB" id="A0AAU4K0X3"/>
<evidence type="ECO:0000313" key="3">
    <source>
        <dbReference type="Proteomes" id="UP001432128"/>
    </source>
</evidence>
<name>A0AAU4K0X3_9NOCA</name>
<accession>A0AAU4K0X3</accession>
<gene>
    <name evidence="2" type="ORF">OG579_18545</name>
</gene>
<dbReference type="Pfam" id="PF11228">
    <property type="entry name" value="DUF3027"/>
    <property type="match status" value="1"/>
</dbReference>
<evidence type="ECO:0000256" key="1">
    <source>
        <dbReference type="SAM" id="MobiDB-lite"/>
    </source>
</evidence>
<protein>
    <submittedName>
        <fullName evidence="2">DUF3027 domain-containing protein</fullName>
    </submittedName>
</protein>
<proteinExistence type="predicted"/>
<evidence type="ECO:0000313" key="2">
    <source>
        <dbReference type="EMBL" id="WUM19672.1"/>
    </source>
</evidence>